<protein>
    <recommendedName>
        <fullName evidence="3">allantoicase</fullName>
        <ecNumber evidence="3">3.5.3.4</ecNumber>
    </recommendedName>
</protein>
<dbReference type="GO" id="GO:0000256">
    <property type="term" value="P:allantoin catabolic process"/>
    <property type="evidence" value="ECO:0007669"/>
    <property type="project" value="InterPro"/>
</dbReference>
<evidence type="ECO:0000256" key="6">
    <source>
        <dbReference type="ARBA" id="ARBA00056910"/>
    </source>
</evidence>
<sequence>MEIRTLSPEDVQETATSNTTSQVRSIPIDQIDSTFKSQYTDLISALLGSRILSFSDEWFASASNLITPSPPVRKPGVFTHAGAWYDGWETRRHNTEAADWVVICLGVSSGKVAGVEIDTAFFNGNHAPEIAVEGCFVTNEKDEEEVGNPGFEGWETVLSKQECGPSQRHGWLLEKLTEKAYTHVRLLMYPDGGIARFRLYGVAVPVFPQIVDEVFELSATVMGGVAISCSDQHFGAKDNLLLPGRGKDMGDGWETKRTRGPHVDWVVVRLGAKGEVDKIVIDTAHFRGNFPQKVQVFAGEFESDPKHDDARWVEVLEPQKTGPDKEHEYGGDVLKEVQGKAYSYLKLVIIPDGGVKRFRVFGKRRV</sequence>
<feature type="domain" description="Allantoicase" evidence="9">
    <location>
        <begin position="223"/>
        <end position="364"/>
    </location>
</feature>
<dbReference type="PIRSF" id="PIRSF016516">
    <property type="entry name" value="Allantoicase"/>
    <property type="match status" value="1"/>
</dbReference>
<dbReference type="FunFam" id="2.60.120.260:FF:000059">
    <property type="entry name" value="Probable allantoicase"/>
    <property type="match status" value="1"/>
</dbReference>
<dbReference type="GO" id="GO:0004037">
    <property type="term" value="F:allantoicase activity"/>
    <property type="evidence" value="ECO:0007669"/>
    <property type="project" value="UniProtKB-EC"/>
</dbReference>
<dbReference type="HAMAP" id="MF_00813">
    <property type="entry name" value="Allantoicase"/>
    <property type="match status" value="1"/>
</dbReference>
<keyword evidence="5" id="KW-0378">Hydrolase</keyword>
<comment type="function">
    <text evidence="6">Utilization of purines as secondary nitrogen sources, when primary sources are limiting.</text>
</comment>
<evidence type="ECO:0000259" key="9">
    <source>
        <dbReference type="Pfam" id="PF03561"/>
    </source>
</evidence>
<evidence type="ECO:0000256" key="4">
    <source>
        <dbReference type="ARBA" id="ARBA00022631"/>
    </source>
</evidence>
<dbReference type="GO" id="GO:0006144">
    <property type="term" value="P:purine nucleobase metabolic process"/>
    <property type="evidence" value="ECO:0007669"/>
    <property type="project" value="UniProtKB-KW"/>
</dbReference>
<feature type="region of interest" description="Disordered" evidence="8">
    <location>
        <begin position="1"/>
        <end position="22"/>
    </location>
</feature>
<dbReference type="NCBIfam" id="TIGR02961">
    <property type="entry name" value="allantoicase"/>
    <property type="match status" value="1"/>
</dbReference>
<dbReference type="Gene3D" id="2.60.120.260">
    <property type="entry name" value="Galactose-binding domain-like"/>
    <property type="match status" value="2"/>
</dbReference>
<dbReference type="PANTHER" id="PTHR12045:SF3">
    <property type="entry name" value="INACTIVE ALLANTOICASE-RELATED"/>
    <property type="match status" value="1"/>
</dbReference>
<evidence type="ECO:0000256" key="8">
    <source>
        <dbReference type="SAM" id="MobiDB-lite"/>
    </source>
</evidence>
<dbReference type="PANTHER" id="PTHR12045">
    <property type="entry name" value="ALLANTOICASE"/>
    <property type="match status" value="1"/>
</dbReference>
<dbReference type="EMBL" id="ML994610">
    <property type="protein sequence ID" value="KAF2195295.1"/>
    <property type="molecule type" value="Genomic_DNA"/>
</dbReference>
<dbReference type="SUPFAM" id="SSF49785">
    <property type="entry name" value="Galactose-binding domain-like"/>
    <property type="match status" value="2"/>
</dbReference>
<comment type="similarity">
    <text evidence="2">Belongs to the allantoicase family.</text>
</comment>
<keyword evidence="4" id="KW-0659">Purine metabolism</keyword>
<dbReference type="EC" id="3.5.3.4" evidence="3"/>
<feature type="domain" description="Allantoicase" evidence="9">
    <location>
        <begin position="48"/>
        <end position="202"/>
    </location>
</feature>
<comment type="pathway">
    <text evidence="7">Nitrogen metabolism; (S)-allantoin degradation; (S)-ureidoglycolate from allantoate (aminidohydrolase route): step 1/1.</text>
</comment>
<evidence type="ECO:0000313" key="11">
    <source>
        <dbReference type="Proteomes" id="UP000800200"/>
    </source>
</evidence>
<dbReference type="InterPro" id="IPR015908">
    <property type="entry name" value="Allantoicase_dom"/>
</dbReference>
<proteinExistence type="inferred from homology"/>
<dbReference type="AlphaFoldDB" id="A0A6A6EVR3"/>
<evidence type="ECO:0000256" key="3">
    <source>
        <dbReference type="ARBA" id="ARBA00012170"/>
    </source>
</evidence>
<organism evidence="10 11">
    <name type="scientific">Zopfia rhizophila CBS 207.26</name>
    <dbReference type="NCBI Taxonomy" id="1314779"/>
    <lineage>
        <taxon>Eukaryota</taxon>
        <taxon>Fungi</taxon>
        <taxon>Dikarya</taxon>
        <taxon>Ascomycota</taxon>
        <taxon>Pezizomycotina</taxon>
        <taxon>Dothideomycetes</taxon>
        <taxon>Dothideomycetes incertae sedis</taxon>
        <taxon>Zopfiaceae</taxon>
        <taxon>Zopfia</taxon>
    </lineage>
</organism>
<reference evidence="10" key="1">
    <citation type="journal article" date="2020" name="Stud. Mycol.">
        <title>101 Dothideomycetes genomes: a test case for predicting lifestyles and emergence of pathogens.</title>
        <authorList>
            <person name="Haridas S."/>
            <person name="Albert R."/>
            <person name="Binder M."/>
            <person name="Bloem J."/>
            <person name="Labutti K."/>
            <person name="Salamov A."/>
            <person name="Andreopoulos B."/>
            <person name="Baker S."/>
            <person name="Barry K."/>
            <person name="Bills G."/>
            <person name="Bluhm B."/>
            <person name="Cannon C."/>
            <person name="Castanera R."/>
            <person name="Culley D."/>
            <person name="Daum C."/>
            <person name="Ezra D."/>
            <person name="Gonzalez J."/>
            <person name="Henrissat B."/>
            <person name="Kuo A."/>
            <person name="Liang C."/>
            <person name="Lipzen A."/>
            <person name="Lutzoni F."/>
            <person name="Magnuson J."/>
            <person name="Mondo S."/>
            <person name="Nolan M."/>
            <person name="Ohm R."/>
            <person name="Pangilinan J."/>
            <person name="Park H.-J."/>
            <person name="Ramirez L."/>
            <person name="Alfaro M."/>
            <person name="Sun H."/>
            <person name="Tritt A."/>
            <person name="Yoshinaga Y."/>
            <person name="Zwiers L.-H."/>
            <person name="Turgeon B."/>
            <person name="Goodwin S."/>
            <person name="Spatafora J."/>
            <person name="Crous P."/>
            <person name="Grigoriev I."/>
        </authorList>
    </citation>
    <scope>NUCLEOTIDE SEQUENCE</scope>
    <source>
        <strain evidence="10">CBS 207.26</strain>
    </source>
</reference>
<name>A0A6A6EVR3_9PEZI</name>
<evidence type="ECO:0000256" key="5">
    <source>
        <dbReference type="ARBA" id="ARBA00022801"/>
    </source>
</evidence>
<comment type="catalytic activity">
    <reaction evidence="1">
        <text>allantoate + H2O = (S)-ureidoglycolate + urea</text>
        <dbReference type="Rhea" id="RHEA:11016"/>
        <dbReference type="ChEBI" id="CHEBI:15377"/>
        <dbReference type="ChEBI" id="CHEBI:16199"/>
        <dbReference type="ChEBI" id="CHEBI:17536"/>
        <dbReference type="ChEBI" id="CHEBI:57296"/>
        <dbReference type="EC" id="3.5.3.4"/>
    </reaction>
</comment>
<keyword evidence="11" id="KW-1185">Reference proteome</keyword>
<dbReference type="InterPro" id="IPR008979">
    <property type="entry name" value="Galactose-bd-like_sf"/>
</dbReference>
<evidence type="ECO:0000256" key="7">
    <source>
        <dbReference type="ARBA" id="ARBA00060607"/>
    </source>
</evidence>
<dbReference type="InterPro" id="IPR005164">
    <property type="entry name" value="Allantoicase"/>
</dbReference>
<dbReference type="FunFam" id="2.60.120.260:FF:000078">
    <property type="entry name" value="DAL2p Allantoicase"/>
    <property type="match status" value="1"/>
</dbReference>
<accession>A0A6A6EVR3</accession>
<feature type="compositionally biased region" description="Polar residues" evidence="8">
    <location>
        <begin position="13"/>
        <end position="22"/>
    </location>
</feature>
<evidence type="ECO:0000256" key="1">
    <source>
        <dbReference type="ARBA" id="ARBA00001314"/>
    </source>
</evidence>
<dbReference type="Pfam" id="PF03561">
    <property type="entry name" value="Allantoicase"/>
    <property type="match status" value="2"/>
</dbReference>
<dbReference type="Proteomes" id="UP000800200">
    <property type="component" value="Unassembled WGS sequence"/>
</dbReference>
<gene>
    <name evidence="10" type="ORF">K469DRAFT_543187</name>
</gene>
<dbReference type="OrthoDB" id="10266039at2759"/>
<evidence type="ECO:0000256" key="2">
    <source>
        <dbReference type="ARBA" id="ARBA00009242"/>
    </source>
</evidence>
<evidence type="ECO:0000313" key="10">
    <source>
        <dbReference type="EMBL" id="KAF2195295.1"/>
    </source>
</evidence>